<accession>A0A412WPC3</accession>
<dbReference type="Proteomes" id="UP000283426">
    <property type="component" value="Unassembled WGS sequence"/>
</dbReference>
<sequence length="278" mass="33130">MFADLHVSKDMQGAMLLARSSQWDRRNKDFELTPLRCGIPIRELFQAHARMHAFYDVNTKYSKILTDGEPEEETDPEMRFDTEISKVISEIDERIRFLKGKGLFRLLSDTIAPMLKSKPSRLRVTEDFRLFFPDYNNMEISLNLLPKVVYFLFLRHPEGIFIKNLSLYRHELTQIYRLLSHRDNLEDMNESIRKLTDPSDNSIYEKCSRIKREFLQKMSDDLVQNYYIKGYEWHPKQINLSRTLVELPDTLKNIQIPKEIQMNIMVSHTYQLLSKMNR</sequence>
<reference evidence="1 2" key="1">
    <citation type="submission" date="2018-08" db="EMBL/GenBank/DDBJ databases">
        <title>A genome reference for cultivated species of the human gut microbiota.</title>
        <authorList>
            <person name="Zou Y."/>
            <person name="Xue W."/>
            <person name="Luo G."/>
        </authorList>
    </citation>
    <scope>NUCLEOTIDE SEQUENCE [LARGE SCALE GENOMIC DNA]</scope>
    <source>
        <strain evidence="1 2">AF14-6AC</strain>
    </source>
</reference>
<gene>
    <name evidence="1" type="ORF">DWW24_04305</name>
</gene>
<evidence type="ECO:0000313" key="2">
    <source>
        <dbReference type="Proteomes" id="UP000283426"/>
    </source>
</evidence>
<comment type="caution">
    <text evidence="1">The sequence shown here is derived from an EMBL/GenBank/DDBJ whole genome shotgun (WGS) entry which is preliminary data.</text>
</comment>
<organism evidence="1 2">
    <name type="scientific">Odoribacter splanchnicus</name>
    <dbReference type="NCBI Taxonomy" id="28118"/>
    <lineage>
        <taxon>Bacteria</taxon>
        <taxon>Pseudomonadati</taxon>
        <taxon>Bacteroidota</taxon>
        <taxon>Bacteroidia</taxon>
        <taxon>Bacteroidales</taxon>
        <taxon>Odoribacteraceae</taxon>
        <taxon>Odoribacter</taxon>
    </lineage>
</organism>
<dbReference type="EMBL" id="QRYW01000007">
    <property type="protein sequence ID" value="RGV29085.1"/>
    <property type="molecule type" value="Genomic_DNA"/>
</dbReference>
<evidence type="ECO:0000313" key="1">
    <source>
        <dbReference type="EMBL" id="RGV29085.1"/>
    </source>
</evidence>
<protein>
    <submittedName>
        <fullName evidence="1">Uncharacterized protein</fullName>
    </submittedName>
</protein>
<dbReference type="AlphaFoldDB" id="A0A412WPC3"/>
<name>A0A412WPC3_9BACT</name>
<proteinExistence type="predicted"/>